<organism evidence="1">
    <name type="scientific">Chrysotila carterae</name>
    <name type="common">Marine alga</name>
    <name type="synonym">Syracosphaera carterae</name>
    <dbReference type="NCBI Taxonomy" id="13221"/>
    <lineage>
        <taxon>Eukaryota</taxon>
        <taxon>Haptista</taxon>
        <taxon>Haptophyta</taxon>
        <taxon>Prymnesiophyceae</taxon>
        <taxon>Isochrysidales</taxon>
        <taxon>Isochrysidaceae</taxon>
        <taxon>Chrysotila</taxon>
    </lineage>
</organism>
<dbReference type="EMBL" id="HBIZ01019051">
    <property type="protein sequence ID" value="CAE0759334.1"/>
    <property type="molecule type" value="Transcribed_RNA"/>
</dbReference>
<proteinExistence type="predicted"/>
<reference evidence="1" key="1">
    <citation type="submission" date="2021-01" db="EMBL/GenBank/DDBJ databases">
        <authorList>
            <person name="Corre E."/>
            <person name="Pelletier E."/>
            <person name="Niang G."/>
            <person name="Scheremetjew M."/>
            <person name="Finn R."/>
            <person name="Kale V."/>
            <person name="Holt S."/>
            <person name="Cochrane G."/>
            <person name="Meng A."/>
            <person name="Brown T."/>
            <person name="Cohen L."/>
        </authorList>
    </citation>
    <scope>NUCLEOTIDE SEQUENCE</scope>
    <source>
        <strain evidence="1">CCMP645</strain>
    </source>
</reference>
<dbReference type="AlphaFoldDB" id="A0A7S4EXA5"/>
<protein>
    <submittedName>
        <fullName evidence="1">Uncharacterized protein</fullName>
    </submittedName>
</protein>
<name>A0A7S4EXA5_CHRCT</name>
<evidence type="ECO:0000313" key="1">
    <source>
        <dbReference type="EMBL" id="CAE0759334.1"/>
    </source>
</evidence>
<sequence>MAQQAQTNDIAARVVLGVHVTSDHTFRQQVEYMHRQCGNPCRKCHFHDPIQHGSSFFAEPTQGSLHFAILFDDTVEVARLIPTLPQSTLSFTDQQFFLFR</sequence>
<gene>
    <name evidence="1" type="ORF">PCAR00345_LOCUS11928</name>
</gene>
<accession>A0A7S4EXA5</accession>